<organism evidence="1 4">
    <name type="scientific">Pseudoduganella umbonata</name>
    <dbReference type="NCBI Taxonomy" id="864828"/>
    <lineage>
        <taxon>Bacteria</taxon>
        <taxon>Pseudomonadati</taxon>
        <taxon>Pseudomonadota</taxon>
        <taxon>Betaproteobacteria</taxon>
        <taxon>Burkholderiales</taxon>
        <taxon>Oxalobacteraceae</taxon>
        <taxon>Telluria group</taxon>
        <taxon>Pseudoduganella</taxon>
    </lineage>
</organism>
<sequence>MEKCPDCGAPDPVHDTHGVSYTYKDRHTTIPSVSGYHCVQCGGVALDGAAVERFDELVARFHRRVDGELADPAYIAAVRRRLRLDPSEADDLFGTDTGAFASYEAGKATPHPSTIKLLQLLERHPELLDELHG</sequence>
<dbReference type="OrthoDB" id="7349669at2"/>
<dbReference type="AlphaFoldDB" id="A0A4P8HQI9"/>
<dbReference type="Proteomes" id="UP000298763">
    <property type="component" value="Chromosome"/>
</dbReference>
<dbReference type="RefSeq" id="WP_137314884.1">
    <property type="nucleotide sequence ID" value="NZ_CP040017.1"/>
</dbReference>
<keyword evidence="3" id="KW-1185">Reference proteome</keyword>
<gene>
    <name evidence="2" type="ORF">FCL38_17700</name>
    <name evidence="1" type="ORF">FHS02_001226</name>
</gene>
<reference evidence="2 3" key="1">
    <citation type="submission" date="2019-05" db="EMBL/GenBank/DDBJ databases">
        <title>Draft Genome Sequences of Six Type Strains of the Genus Massilia.</title>
        <authorList>
            <person name="Miess H."/>
            <person name="Frediansyhah A."/>
            <person name="Gross H."/>
        </authorList>
    </citation>
    <scope>NUCLEOTIDE SEQUENCE [LARGE SCALE GENOMIC DNA]</scope>
    <source>
        <strain evidence="2 3">DSMZ 26121</strain>
    </source>
</reference>
<evidence type="ECO:0000313" key="2">
    <source>
        <dbReference type="EMBL" id="QCP12043.1"/>
    </source>
</evidence>
<evidence type="ECO:0000313" key="4">
    <source>
        <dbReference type="Proteomes" id="UP000584325"/>
    </source>
</evidence>
<dbReference type="Proteomes" id="UP000584325">
    <property type="component" value="Unassembled WGS sequence"/>
</dbReference>
<dbReference type="NCBIfam" id="TIGR03831">
    <property type="entry name" value="YgiT_finger"/>
    <property type="match status" value="1"/>
</dbReference>
<dbReference type="NCBIfam" id="TIGR03830">
    <property type="entry name" value="CxxCG_CxxCG_HTH"/>
    <property type="match status" value="1"/>
</dbReference>
<reference evidence="1 4" key="2">
    <citation type="submission" date="2020-08" db="EMBL/GenBank/DDBJ databases">
        <title>Genomic Encyclopedia of Type Strains, Phase III (KMG-III): the genomes of soil and plant-associated and newly described type strains.</title>
        <authorList>
            <person name="Whitman W."/>
        </authorList>
    </citation>
    <scope>NUCLEOTIDE SEQUENCE [LARGE SCALE GENOMIC DNA]</scope>
    <source>
        <strain evidence="1 4">CECT 7753</strain>
    </source>
</reference>
<name>A0A4P8HQI9_9BURK</name>
<dbReference type="Gene3D" id="3.10.20.860">
    <property type="match status" value="1"/>
</dbReference>
<dbReference type="InterPro" id="IPR032758">
    <property type="entry name" value="MqsA/HigA-2"/>
</dbReference>
<dbReference type="GO" id="GO:0003677">
    <property type="term" value="F:DNA binding"/>
    <property type="evidence" value="ECO:0007669"/>
    <property type="project" value="InterPro"/>
</dbReference>
<evidence type="ECO:0000313" key="3">
    <source>
        <dbReference type="Proteomes" id="UP000298763"/>
    </source>
</evidence>
<dbReference type="EMBL" id="CP040017">
    <property type="protein sequence ID" value="QCP12043.1"/>
    <property type="molecule type" value="Genomic_DNA"/>
</dbReference>
<dbReference type="Gene3D" id="1.10.260.40">
    <property type="entry name" value="lambda repressor-like DNA-binding domains"/>
    <property type="match status" value="1"/>
</dbReference>
<dbReference type="EMBL" id="JACHXS010000002">
    <property type="protein sequence ID" value="MBB3220427.1"/>
    <property type="molecule type" value="Genomic_DNA"/>
</dbReference>
<evidence type="ECO:0000313" key="1">
    <source>
        <dbReference type="EMBL" id="MBB3220427.1"/>
    </source>
</evidence>
<dbReference type="InterPro" id="IPR022452">
    <property type="entry name" value="MqsA"/>
</dbReference>
<proteinExistence type="predicted"/>
<dbReference type="InterPro" id="IPR022453">
    <property type="entry name" value="Znf_MqsA-type"/>
</dbReference>
<protein>
    <submittedName>
        <fullName evidence="1">HTH-type transcriptional regulator/antitoxin MqsA</fullName>
    </submittedName>
    <submittedName>
        <fullName evidence="2">YgiT-type zinc finger protein</fullName>
    </submittedName>
</protein>
<dbReference type="Pfam" id="PF15731">
    <property type="entry name" value="MqsA_antitoxin"/>
    <property type="match status" value="1"/>
</dbReference>
<dbReference type="InterPro" id="IPR010982">
    <property type="entry name" value="Lambda_DNA-bd_dom_sf"/>
</dbReference>
<accession>A0A4P8HQI9</accession>